<dbReference type="Gene3D" id="3.40.50.880">
    <property type="match status" value="1"/>
</dbReference>
<evidence type="ECO:0000256" key="9">
    <source>
        <dbReference type="ARBA" id="ARBA00047781"/>
    </source>
</evidence>
<dbReference type="PANTHER" id="PTHR11550:SF0">
    <property type="entry name" value="CTP SYNTHASE-RELATED"/>
    <property type="match status" value="1"/>
</dbReference>
<evidence type="ECO:0000256" key="3">
    <source>
        <dbReference type="ARBA" id="ARBA00012291"/>
    </source>
</evidence>
<sequence>MSHLVSRSRERQGALSAGALRGSIESVSRACIGVVGEYQANFAPHTAIDAAVEHALAAKLSHPAIAVEWIATSEAEHLSENEFAAYAGWWIAPGSPYRSIDGALRIIQYAREHDIPLLGTCGGYQHVVLEYARNVLGFADAAHAEYDPYASDLFITALSCSLAGQTMSVTLRDNTTAASLYPNKTVTEKYYCNFGLNLDHLPALTAAGLIVSGIDQDGEPRIVELSSLRYFLATLFVPQTSSTPESPHPLIAGFLRAATQNVR</sequence>
<accession>A0A7I9Z4C5</accession>
<keyword evidence="4" id="KW-0436">Ligase</keyword>
<evidence type="ECO:0000313" key="11">
    <source>
        <dbReference type="EMBL" id="GFG95811.1"/>
    </source>
</evidence>
<evidence type="ECO:0000259" key="10">
    <source>
        <dbReference type="Pfam" id="PF00117"/>
    </source>
</evidence>
<organism evidence="11 12">
    <name type="scientific">Mycobacterium timonense</name>
    <dbReference type="NCBI Taxonomy" id="701043"/>
    <lineage>
        <taxon>Bacteria</taxon>
        <taxon>Bacillati</taxon>
        <taxon>Actinomycetota</taxon>
        <taxon>Actinomycetes</taxon>
        <taxon>Mycobacteriales</taxon>
        <taxon>Mycobacteriaceae</taxon>
        <taxon>Mycobacterium</taxon>
        <taxon>Mycobacterium avium complex (MAC)</taxon>
    </lineage>
</organism>
<keyword evidence="5" id="KW-0547">Nucleotide-binding</keyword>
<evidence type="ECO:0000256" key="4">
    <source>
        <dbReference type="ARBA" id="ARBA00022598"/>
    </source>
</evidence>
<keyword evidence="8" id="KW-0665">Pyrimidine biosynthesis</keyword>
<dbReference type="GO" id="GO:0005829">
    <property type="term" value="C:cytosol"/>
    <property type="evidence" value="ECO:0007669"/>
    <property type="project" value="TreeGrafter"/>
</dbReference>
<keyword evidence="6" id="KW-0067">ATP-binding</keyword>
<dbReference type="InterPro" id="IPR017926">
    <property type="entry name" value="GATASE"/>
</dbReference>
<dbReference type="GO" id="GO:0019856">
    <property type="term" value="P:pyrimidine nucleobase biosynthetic process"/>
    <property type="evidence" value="ECO:0007669"/>
    <property type="project" value="TreeGrafter"/>
</dbReference>
<dbReference type="GO" id="GO:0044210">
    <property type="term" value="P:'de novo' CTP biosynthetic process"/>
    <property type="evidence" value="ECO:0007669"/>
    <property type="project" value="UniProtKB-UniPathway"/>
</dbReference>
<protein>
    <recommendedName>
        <fullName evidence="3">CTP synthase (glutamine hydrolyzing)</fullName>
        <ecNumber evidence="3">6.3.4.2</ecNumber>
    </recommendedName>
</protein>
<dbReference type="PROSITE" id="PS51273">
    <property type="entry name" value="GATASE_TYPE_1"/>
    <property type="match status" value="1"/>
</dbReference>
<keyword evidence="12" id="KW-1185">Reference proteome</keyword>
<dbReference type="PANTHER" id="PTHR11550">
    <property type="entry name" value="CTP SYNTHASE"/>
    <property type="match status" value="1"/>
</dbReference>
<evidence type="ECO:0000256" key="1">
    <source>
        <dbReference type="ARBA" id="ARBA00005171"/>
    </source>
</evidence>
<proteinExistence type="inferred from homology"/>
<dbReference type="GO" id="GO:0003883">
    <property type="term" value="F:CTP synthase activity"/>
    <property type="evidence" value="ECO:0007669"/>
    <property type="project" value="UniProtKB-EC"/>
</dbReference>
<evidence type="ECO:0000256" key="6">
    <source>
        <dbReference type="ARBA" id="ARBA00022840"/>
    </source>
</evidence>
<evidence type="ECO:0000256" key="2">
    <source>
        <dbReference type="ARBA" id="ARBA00007533"/>
    </source>
</evidence>
<dbReference type="UniPathway" id="UPA00159">
    <property type="reaction ID" value="UER00277"/>
</dbReference>
<evidence type="ECO:0000313" key="12">
    <source>
        <dbReference type="Proteomes" id="UP000465301"/>
    </source>
</evidence>
<comment type="caution">
    <text evidence="11">The sequence shown here is derived from an EMBL/GenBank/DDBJ whole genome shotgun (WGS) entry which is preliminary data.</text>
</comment>
<dbReference type="Pfam" id="PF00117">
    <property type="entry name" value="GATase"/>
    <property type="match status" value="1"/>
</dbReference>
<reference evidence="11 12" key="1">
    <citation type="journal article" date="2019" name="Emerg. Microbes Infect.">
        <title>Comprehensive subspecies identification of 175 nontuberculous mycobacteria species based on 7547 genomic profiles.</title>
        <authorList>
            <person name="Matsumoto Y."/>
            <person name="Kinjo T."/>
            <person name="Motooka D."/>
            <person name="Nabeya D."/>
            <person name="Jung N."/>
            <person name="Uechi K."/>
            <person name="Horii T."/>
            <person name="Iida T."/>
            <person name="Fujita J."/>
            <person name="Nakamura S."/>
        </authorList>
    </citation>
    <scope>NUCLEOTIDE SEQUENCE [LARGE SCALE GENOMIC DNA]</scope>
    <source>
        <strain evidence="11 12">JCM 30726</strain>
    </source>
</reference>
<dbReference type="NCBIfam" id="NF004836">
    <property type="entry name" value="PRK06186.1"/>
    <property type="match status" value="1"/>
</dbReference>
<evidence type="ECO:0000256" key="8">
    <source>
        <dbReference type="ARBA" id="ARBA00022975"/>
    </source>
</evidence>
<dbReference type="SUPFAM" id="SSF52317">
    <property type="entry name" value="Class I glutamine amidotransferase-like"/>
    <property type="match status" value="1"/>
</dbReference>
<comment type="similarity">
    <text evidence="2">Belongs to the CTP synthase family.</text>
</comment>
<dbReference type="InterPro" id="IPR004468">
    <property type="entry name" value="CTP_synthase"/>
</dbReference>
<comment type="pathway">
    <text evidence="1">Pyrimidine metabolism; CTP biosynthesis via de novo pathway; CTP from UDP: step 2/2.</text>
</comment>
<dbReference type="GO" id="GO:0005524">
    <property type="term" value="F:ATP binding"/>
    <property type="evidence" value="ECO:0007669"/>
    <property type="project" value="UniProtKB-KW"/>
</dbReference>
<dbReference type="InterPro" id="IPR029062">
    <property type="entry name" value="Class_I_gatase-like"/>
</dbReference>
<gene>
    <name evidence="11" type="ORF">MTIM_16900</name>
</gene>
<evidence type="ECO:0000256" key="7">
    <source>
        <dbReference type="ARBA" id="ARBA00022962"/>
    </source>
</evidence>
<evidence type="ECO:0000256" key="5">
    <source>
        <dbReference type="ARBA" id="ARBA00022741"/>
    </source>
</evidence>
<name>A0A7I9Z4C5_9MYCO</name>
<dbReference type="AlphaFoldDB" id="A0A7I9Z4C5"/>
<dbReference type="Proteomes" id="UP000465301">
    <property type="component" value="Unassembled WGS sequence"/>
</dbReference>
<dbReference type="GO" id="GO:0042802">
    <property type="term" value="F:identical protein binding"/>
    <property type="evidence" value="ECO:0007669"/>
    <property type="project" value="TreeGrafter"/>
</dbReference>
<dbReference type="EC" id="6.3.4.2" evidence="3"/>
<feature type="domain" description="Glutamine amidotransferase" evidence="10">
    <location>
        <begin position="48"/>
        <end position="255"/>
    </location>
</feature>
<dbReference type="EMBL" id="BLLA01000001">
    <property type="protein sequence ID" value="GFG95811.1"/>
    <property type="molecule type" value="Genomic_DNA"/>
</dbReference>
<keyword evidence="7" id="KW-0315">Glutamine amidotransferase</keyword>
<comment type="catalytic activity">
    <reaction evidence="9">
        <text>UTP + L-glutamine + ATP + H2O = CTP + L-glutamate + ADP + phosphate + 2 H(+)</text>
        <dbReference type="Rhea" id="RHEA:26426"/>
        <dbReference type="ChEBI" id="CHEBI:15377"/>
        <dbReference type="ChEBI" id="CHEBI:15378"/>
        <dbReference type="ChEBI" id="CHEBI:29985"/>
        <dbReference type="ChEBI" id="CHEBI:30616"/>
        <dbReference type="ChEBI" id="CHEBI:37563"/>
        <dbReference type="ChEBI" id="CHEBI:43474"/>
        <dbReference type="ChEBI" id="CHEBI:46398"/>
        <dbReference type="ChEBI" id="CHEBI:58359"/>
        <dbReference type="ChEBI" id="CHEBI:456216"/>
        <dbReference type="EC" id="6.3.4.2"/>
    </reaction>
</comment>